<name>A0A8J7HKH8_9NOST</name>
<sequence>MTRSVADKTPISDHFWRRHTDPPGLWIAVAISSISLHLLAFWLIRSSHVIRLGFSQQEQADIPIELVEISPQAKSRASVKPVVANRLSKNQNSQAAKLPKQVTKTDQLAVTPPAADISNQGAIASASEKRAIASASEKRANIQQRQLQEAEQQRRLQEAEQQRQLQEAEQQRQLQEAEQQRQLQEAEQQRRLQEAEQQRQLQEAEQQRQREQAQQDKPVGTGEQLPPPPEPQTQTGIFASWVPVSEDEQRKLMREPLPKNLKLAEHIGSNEKQVASLYINSNLELPAVEFLVSLIIDNTGKFIEAKVIDQAIPQASKSKYEEFANDVFQGEKFQPARYPDGTTPPEWSNLFVRIKIERR</sequence>
<feature type="transmembrane region" description="Helical" evidence="2">
    <location>
        <begin position="25"/>
        <end position="44"/>
    </location>
</feature>
<reference evidence="3 4" key="1">
    <citation type="journal article" date="2021" name="Int. J. Syst. Evol. Microbiol.">
        <title>Amazonocrinis nigriterrae gen. nov., sp. nov., Atlanticothrix silvestris gen. nov., sp. nov. and Dendronalium phyllosphericum gen. nov., sp. nov., nostocacean cyanobacteria from Brazilian environments.</title>
        <authorList>
            <person name="Alvarenga D.O."/>
            <person name="Andreote A.P.D."/>
            <person name="Branco L.H.Z."/>
            <person name="Delbaje E."/>
            <person name="Cruz R.B."/>
            <person name="Varani A.M."/>
            <person name="Fiore M.F."/>
        </authorList>
    </citation>
    <scope>NUCLEOTIDE SEQUENCE [LARGE SCALE GENOMIC DNA]</scope>
    <source>
        <strain evidence="3 4">CENA67</strain>
    </source>
</reference>
<evidence type="ECO:0000256" key="2">
    <source>
        <dbReference type="SAM" id="Phobius"/>
    </source>
</evidence>
<dbReference type="RefSeq" id="WP_198123267.1">
    <property type="nucleotide sequence ID" value="NZ_JAECZC010000003.1"/>
</dbReference>
<dbReference type="EMBL" id="JAECZC010000003">
    <property type="protein sequence ID" value="MBH8561238.1"/>
    <property type="molecule type" value="Genomic_DNA"/>
</dbReference>
<dbReference type="AlphaFoldDB" id="A0A8J7HKH8"/>
<organism evidence="3 4">
    <name type="scientific">Amazonocrinis nigriterrae CENA67</name>
    <dbReference type="NCBI Taxonomy" id="2794033"/>
    <lineage>
        <taxon>Bacteria</taxon>
        <taxon>Bacillati</taxon>
        <taxon>Cyanobacteriota</taxon>
        <taxon>Cyanophyceae</taxon>
        <taxon>Nostocales</taxon>
        <taxon>Nostocaceae</taxon>
        <taxon>Amazonocrinis</taxon>
        <taxon>Amazonocrinis nigriterrae</taxon>
    </lineage>
</organism>
<evidence type="ECO:0000313" key="3">
    <source>
        <dbReference type="EMBL" id="MBH8561238.1"/>
    </source>
</evidence>
<comment type="caution">
    <text evidence="3">The sequence shown here is derived from an EMBL/GenBank/DDBJ whole genome shotgun (WGS) entry which is preliminary data.</text>
</comment>
<proteinExistence type="predicted"/>
<keyword evidence="2" id="KW-0472">Membrane</keyword>
<feature type="region of interest" description="Disordered" evidence="1">
    <location>
        <begin position="194"/>
        <end position="237"/>
    </location>
</feature>
<keyword evidence="2" id="KW-0812">Transmembrane</keyword>
<keyword evidence="4" id="KW-1185">Reference proteome</keyword>
<accession>A0A8J7HKH8</accession>
<evidence type="ECO:0000313" key="4">
    <source>
        <dbReference type="Proteomes" id="UP000632766"/>
    </source>
</evidence>
<keyword evidence="2" id="KW-1133">Transmembrane helix</keyword>
<gene>
    <name evidence="3" type="ORF">I8748_03440</name>
</gene>
<feature type="compositionally biased region" description="Basic and acidic residues" evidence="1">
    <location>
        <begin position="205"/>
        <end position="214"/>
    </location>
</feature>
<evidence type="ECO:0000256" key="1">
    <source>
        <dbReference type="SAM" id="MobiDB-lite"/>
    </source>
</evidence>
<protein>
    <submittedName>
        <fullName evidence="3">Uncharacterized protein</fullName>
    </submittedName>
</protein>
<dbReference type="Proteomes" id="UP000632766">
    <property type="component" value="Unassembled WGS sequence"/>
</dbReference>